<dbReference type="Proteomes" id="UP000235786">
    <property type="component" value="Unassembled WGS sequence"/>
</dbReference>
<gene>
    <name evidence="1" type="ORF">L207DRAFT_555174</name>
</gene>
<dbReference type="InterPro" id="IPR021858">
    <property type="entry name" value="Fun_TF"/>
</dbReference>
<evidence type="ECO:0000313" key="2">
    <source>
        <dbReference type="Proteomes" id="UP000235786"/>
    </source>
</evidence>
<evidence type="ECO:0000313" key="1">
    <source>
        <dbReference type="EMBL" id="PMD39009.1"/>
    </source>
</evidence>
<dbReference type="AlphaFoldDB" id="A0A2J6RKJ9"/>
<dbReference type="Pfam" id="PF11951">
    <property type="entry name" value="Fungal_trans_2"/>
    <property type="match status" value="1"/>
</dbReference>
<name>A0A2J6RKJ9_HYAVF</name>
<dbReference type="PANTHER" id="PTHR37540">
    <property type="entry name" value="TRANSCRIPTION FACTOR (ACR-2), PUTATIVE-RELATED-RELATED"/>
    <property type="match status" value="1"/>
</dbReference>
<dbReference type="EMBL" id="KZ613947">
    <property type="protein sequence ID" value="PMD39009.1"/>
    <property type="molecule type" value="Genomic_DNA"/>
</dbReference>
<protein>
    <recommendedName>
        <fullName evidence="3">Transcription factor domain-containing protein</fullName>
    </recommendedName>
</protein>
<evidence type="ECO:0008006" key="3">
    <source>
        <dbReference type="Google" id="ProtNLM"/>
    </source>
</evidence>
<dbReference type="OrthoDB" id="4159781at2759"/>
<reference evidence="1 2" key="1">
    <citation type="submission" date="2016-04" db="EMBL/GenBank/DDBJ databases">
        <title>A degradative enzymes factory behind the ericoid mycorrhizal symbiosis.</title>
        <authorList>
            <consortium name="DOE Joint Genome Institute"/>
            <person name="Martino E."/>
            <person name="Morin E."/>
            <person name="Grelet G."/>
            <person name="Kuo A."/>
            <person name="Kohler A."/>
            <person name="Daghino S."/>
            <person name="Barry K."/>
            <person name="Choi C."/>
            <person name="Cichocki N."/>
            <person name="Clum A."/>
            <person name="Copeland A."/>
            <person name="Hainaut M."/>
            <person name="Haridas S."/>
            <person name="Labutti K."/>
            <person name="Lindquist E."/>
            <person name="Lipzen A."/>
            <person name="Khouja H.-R."/>
            <person name="Murat C."/>
            <person name="Ohm R."/>
            <person name="Olson A."/>
            <person name="Spatafora J."/>
            <person name="Veneault-Fourrey C."/>
            <person name="Henrissat B."/>
            <person name="Grigoriev I."/>
            <person name="Martin F."/>
            <person name="Perotto S."/>
        </authorList>
    </citation>
    <scope>NUCLEOTIDE SEQUENCE [LARGE SCALE GENOMIC DNA]</scope>
    <source>
        <strain evidence="1 2">F</strain>
    </source>
</reference>
<organism evidence="1 2">
    <name type="scientific">Hyaloscypha variabilis (strain UAMH 11265 / GT02V1 / F)</name>
    <name type="common">Meliniomyces variabilis</name>
    <dbReference type="NCBI Taxonomy" id="1149755"/>
    <lineage>
        <taxon>Eukaryota</taxon>
        <taxon>Fungi</taxon>
        <taxon>Dikarya</taxon>
        <taxon>Ascomycota</taxon>
        <taxon>Pezizomycotina</taxon>
        <taxon>Leotiomycetes</taxon>
        <taxon>Helotiales</taxon>
        <taxon>Hyaloscyphaceae</taxon>
        <taxon>Hyaloscypha</taxon>
        <taxon>Hyaloscypha variabilis</taxon>
    </lineage>
</organism>
<sequence length="552" mass="61757">MSTMASKSSSNCLSSEKTSPQLVFILQTGGKKSKDVQTQIRKHVMKDIGKSRRKEKRGRKIELEVHPVAPSQPKDNVSPTRIWSRNQLNTDQINSTIEEPYIATTTPDSSFGSMPDGVDASKTTVPHLQGDLHDILQPAIGWHQATAFSPGIDRLWTGRMDPFVRYPVELSDRTRELVDLAFDDRYVNVGPFRDACLPVGMMDPAAFHQVLSNALLNISCRRADISPETNDCMKHHALAVKSVNERITDPKLSISDGFIGAIIGFACYYSYTGNQAAWRMHLQGVEDIIRMRGGIHTLDNNKLVRMLLGWSDIGGCSIEDSPPIFPLPVRLLPNQNSLRPCPQISPQAFHIFRSWISRFPNHLQTLDTLRFVSRFSSHLKVEAINTNRRIFSDGDFGTGYMFPLLHQCLSLPRHNPDVNEIDGAILQAARLACTLFLAELKRMFGINAVNSTLQTQKLRGYLESSKGHWGELQVLRLWCFAMGGIESLGPLRDWYAQELRVEGAMLGLYTWTAIENEVKSIIWFDECHTPLFVELGLGIKGSSGLNALGGRS</sequence>
<dbReference type="PANTHER" id="PTHR37540:SF5">
    <property type="entry name" value="TRANSCRIPTION FACTOR DOMAIN-CONTAINING PROTEIN"/>
    <property type="match status" value="1"/>
</dbReference>
<keyword evidence="2" id="KW-1185">Reference proteome</keyword>
<proteinExistence type="predicted"/>
<accession>A0A2J6RKJ9</accession>